<keyword evidence="4" id="KW-1003">Cell membrane</keyword>
<feature type="transmembrane region" description="Helical" evidence="8">
    <location>
        <begin position="36"/>
        <end position="59"/>
    </location>
</feature>
<feature type="transmembrane region" description="Helical" evidence="8">
    <location>
        <begin position="145"/>
        <end position="167"/>
    </location>
</feature>
<feature type="domain" description="MotA/TolQ/ExbB proton channel" evidence="9">
    <location>
        <begin position="97"/>
        <end position="214"/>
    </location>
</feature>
<keyword evidence="3" id="KW-0813">Transport</keyword>
<evidence type="ECO:0000259" key="9">
    <source>
        <dbReference type="Pfam" id="PF01618"/>
    </source>
</evidence>
<keyword evidence="7 8" id="KW-0472">Membrane</keyword>
<evidence type="ECO:0000256" key="3">
    <source>
        <dbReference type="ARBA" id="ARBA00022448"/>
    </source>
</evidence>
<evidence type="ECO:0000256" key="1">
    <source>
        <dbReference type="ARBA" id="ARBA00004651"/>
    </source>
</evidence>
<proteinExistence type="inferred from homology"/>
<evidence type="ECO:0000256" key="6">
    <source>
        <dbReference type="ARBA" id="ARBA00022989"/>
    </source>
</evidence>
<comment type="similarity">
    <text evidence="2">Belongs to the MotA family.</text>
</comment>
<keyword evidence="6 8" id="KW-1133">Transmembrane helix</keyword>
<evidence type="ECO:0000256" key="7">
    <source>
        <dbReference type="ARBA" id="ARBA00023136"/>
    </source>
</evidence>
<gene>
    <name evidence="10" type="ORF">MNBD_GAMMA10-2364</name>
</gene>
<keyword evidence="10" id="KW-0966">Cell projection</keyword>
<feature type="transmembrane region" description="Helical" evidence="8">
    <location>
        <begin position="179"/>
        <end position="201"/>
    </location>
</feature>
<evidence type="ECO:0000256" key="5">
    <source>
        <dbReference type="ARBA" id="ARBA00022692"/>
    </source>
</evidence>
<accession>A0A3B0XQC4</accession>
<dbReference type="PROSITE" id="PS01307">
    <property type="entry name" value="MOTA"/>
    <property type="match status" value="1"/>
</dbReference>
<dbReference type="PANTHER" id="PTHR30433:SF2">
    <property type="entry name" value="MOTILITY PROTEIN A"/>
    <property type="match status" value="1"/>
</dbReference>
<reference evidence="10" key="1">
    <citation type="submission" date="2018-06" db="EMBL/GenBank/DDBJ databases">
        <authorList>
            <person name="Zhirakovskaya E."/>
        </authorList>
    </citation>
    <scope>NUCLEOTIDE SEQUENCE</scope>
</reference>
<dbReference type="GO" id="GO:0005886">
    <property type="term" value="C:plasma membrane"/>
    <property type="evidence" value="ECO:0007669"/>
    <property type="project" value="UniProtKB-SubCell"/>
</dbReference>
<name>A0A3B0XQC4_9ZZZZ</name>
<protein>
    <submittedName>
        <fullName evidence="10">Flagellar motor rotation protein MotA</fullName>
    </submittedName>
</protein>
<dbReference type="InterPro" id="IPR002898">
    <property type="entry name" value="MotA_ExbB_proton_chnl"/>
</dbReference>
<evidence type="ECO:0000256" key="8">
    <source>
        <dbReference type="SAM" id="Phobius"/>
    </source>
</evidence>
<dbReference type="Pfam" id="PF01618">
    <property type="entry name" value="MotA_ExbB"/>
    <property type="match status" value="1"/>
</dbReference>
<keyword evidence="10" id="KW-0282">Flagellum</keyword>
<dbReference type="PANTHER" id="PTHR30433">
    <property type="entry name" value="CHEMOTAXIS PROTEIN MOTA"/>
    <property type="match status" value="1"/>
</dbReference>
<evidence type="ECO:0000256" key="2">
    <source>
        <dbReference type="ARBA" id="ARBA00008038"/>
    </source>
</evidence>
<dbReference type="AlphaFoldDB" id="A0A3B0XQC4"/>
<comment type="subcellular location">
    <subcellularLocation>
        <location evidence="1">Cell membrane</location>
        <topology evidence="1">Multi-pass membrane protein</topology>
    </subcellularLocation>
</comment>
<dbReference type="GO" id="GO:0006935">
    <property type="term" value="P:chemotaxis"/>
    <property type="evidence" value="ECO:0007669"/>
    <property type="project" value="InterPro"/>
</dbReference>
<dbReference type="NCBIfam" id="NF006527">
    <property type="entry name" value="PRK08990.1"/>
    <property type="match status" value="1"/>
</dbReference>
<organism evidence="10">
    <name type="scientific">hydrothermal vent metagenome</name>
    <dbReference type="NCBI Taxonomy" id="652676"/>
    <lineage>
        <taxon>unclassified sequences</taxon>
        <taxon>metagenomes</taxon>
        <taxon>ecological metagenomes</taxon>
    </lineage>
</organism>
<dbReference type="GO" id="GO:0071978">
    <property type="term" value="P:bacterial-type flagellum-dependent swarming motility"/>
    <property type="evidence" value="ECO:0007669"/>
    <property type="project" value="InterPro"/>
</dbReference>
<keyword evidence="10" id="KW-0969">Cilium</keyword>
<evidence type="ECO:0000313" key="10">
    <source>
        <dbReference type="EMBL" id="VAW70695.1"/>
    </source>
</evidence>
<evidence type="ECO:0000256" key="4">
    <source>
        <dbReference type="ARBA" id="ARBA00022475"/>
    </source>
</evidence>
<keyword evidence="5 8" id="KW-0812">Transmembrane</keyword>
<dbReference type="InterPro" id="IPR047055">
    <property type="entry name" value="MotA-like"/>
</dbReference>
<feature type="transmembrane region" description="Helical" evidence="8">
    <location>
        <begin position="7"/>
        <end position="30"/>
    </location>
</feature>
<dbReference type="InterPro" id="IPR000540">
    <property type="entry name" value="Flag_MotA_CS"/>
</dbReference>
<dbReference type="EMBL" id="UOFJ01000547">
    <property type="protein sequence ID" value="VAW70695.1"/>
    <property type="molecule type" value="Genomic_DNA"/>
</dbReference>
<sequence>MDLATLLGLIITMGFILGAILAGGSILLFVNIPSLLIVLGGSVSVVLMQFTLGQFFGAFKVALKAFIHKNVDAAQLIEQAGVLANVARKEGMMALESQEIENPFLNKGIQLCVDGHPPDLVRKMLSKDISLTIQRHENGQKIFKALGDIAPAMGMIGTLIGLVQMLANMDDPKSIGPAMAVALLTTLYGAVVANAFALPIADKLELRSQEEKTNRTLILETISGIQEGMNPRVLEELLKAFLPENQRAAVGDAEE</sequence>